<sequence length="226" mass="24629">MASEVDIANLALAHLGDTATVSSLNPPEGSAQAEHCARFYPIVRNSLLERYQWGFATKRILLAQLPLDAANTEWQYSYAAPSDMLNVISILASDASDDNNASSSVSTAYDWANFRDSSRLGYAPQQFACEVNADGVNVIYTNQANAMLRYTALISDSSKFSPLFVDCLGWLLAAYMAGPLIKGDVGVAMGKECMSAFQRIYSLAIVSDSNQRKVNPVHVVGWINNR</sequence>
<name>A0A6J5KRE2_9CAUD</name>
<gene>
    <name evidence="1" type="ORF">UFOVP66_49</name>
</gene>
<proteinExistence type="predicted"/>
<evidence type="ECO:0000313" key="1">
    <source>
        <dbReference type="EMBL" id="CAB4124998.1"/>
    </source>
</evidence>
<organism evidence="1">
    <name type="scientific">uncultured Caudovirales phage</name>
    <dbReference type="NCBI Taxonomy" id="2100421"/>
    <lineage>
        <taxon>Viruses</taxon>
        <taxon>Duplodnaviria</taxon>
        <taxon>Heunggongvirae</taxon>
        <taxon>Uroviricota</taxon>
        <taxon>Caudoviricetes</taxon>
        <taxon>Peduoviridae</taxon>
        <taxon>Maltschvirus</taxon>
        <taxon>Maltschvirus maltsch</taxon>
    </lineage>
</organism>
<protein>
    <submittedName>
        <fullName evidence="1">Uncharacterized protein</fullName>
    </submittedName>
</protein>
<dbReference type="EMBL" id="LR796180">
    <property type="protein sequence ID" value="CAB4124998.1"/>
    <property type="molecule type" value="Genomic_DNA"/>
</dbReference>
<accession>A0A6J5KRE2</accession>
<reference evidence="1" key="1">
    <citation type="submission" date="2020-04" db="EMBL/GenBank/DDBJ databases">
        <authorList>
            <person name="Chiriac C."/>
            <person name="Salcher M."/>
            <person name="Ghai R."/>
            <person name="Kavagutti S V."/>
        </authorList>
    </citation>
    <scope>NUCLEOTIDE SEQUENCE</scope>
</reference>